<dbReference type="PROSITE" id="PS51257">
    <property type="entry name" value="PROKAR_LIPOPROTEIN"/>
    <property type="match status" value="1"/>
</dbReference>
<gene>
    <name evidence="2" type="ORF">SNE35_02295</name>
</gene>
<dbReference type="InterPro" id="IPR015943">
    <property type="entry name" value="WD40/YVTN_repeat-like_dom_sf"/>
</dbReference>
<dbReference type="InterPro" id="IPR011045">
    <property type="entry name" value="N2O_reductase_N"/>
</dbReference>
<dbReference type="InterPro" id="IPR019405">
    <property type="entry name" value="Lactonase_7-beta_prop"/>
</dbReference>
<dbReference type="Proteomes" id="UP001285263">
    <property type="component" value="Unassembled WGS sequence"/>
</dbReference>
<dbReference type="Gene3D" id="2.130.10.10">
    <property type="entry name" value="YVTN repeat-like/Quinoprotein amine dehydrogenase"/>
    <property type="match status" value="3"/>
</dbReference>
<dbReference type="PANTHER" id="PTHR47197:SF3">
    <property type="entry name" value="DIHYDRO-HEME D1 DEHYDROGENASE"/>
    <property type="match status" value="1"/>
</dbReference>
<dbReference type="SUPFAM" id="SSF50974">
    <property type="entry name" value="Nitrous oxide reductase, N-terminal domain"/>
    <property type="match status" value="1"/>
</dbReference>
<comment type="caution">
    <text evidence="2">The sequence shown here is derived from an EMBL/GenBank/DDBJ whole genome shotgun (WGS) entry which is preliminary data.</text>
</comment>
<dbReference type="EMBL" id="JAXCLA010000001">
    <property type="protein sequence ID" value="MDY0743314.1"/>
    <property type="molecule type" value="Genomic_DNA"/>
</dbReference>
<evidence type="ECO:0000313" key="2">
    <source>
        <dbReference type="EMBL" id="MDY0743314.1"/>
    </source>
</evidence>
<dbReference type="Pfam" id="PF10282">
    <property type="entry name" value="Lactonase"/>
    <property type="match status" value="1"/>
</dbReference>
<reference evidence="2 3" key="1">
    <citation type="submission" date="2023-11" db="EMBL/GenBank/DDBJ databases">
        <title>Paucibacter sp. nov., isolated from fresh soil in Korea.</title>
        <authorList>
            <person name="Le N.T.T."/>
        </authorList>
    </citation>
    <scope>NUCLEOTIDE SEQUENCE [LARGE SCALE GENOMIC DNA]</scope>
    <source>
        <strain evidence="2 3">R3-3</strain>
    </source>
</reference>
<dbReference type="PANTHER" id="PTHR47197">
    <property type="entry name" value="PROTEIN NIRF"/>
    <property type="match status" value="1"/>
</dbReference>
<keyword evidence="1" id="KW-0732">Signal</keyword>
<feature type="signal peptide" evidence="1">
    <location>
        <begin position="1"/>
        <end position="24"/>
    </location>
</feature>
<protein>
    <submittedName>
        <fullName evidence="2">Beta-propeller fold lactonase family protein</fullName>
    </submittedName>
</protein>
<keyword evidence="3" id="KW-1185">Reference proteome</keyword>
<name>A0ABU5DAN0_9BURK</name>
<dbReference type="InterPro" id="IPR051200">
    <property type="entry name" value="Host-pathogen_enzymatic-act"/>
</dbReference>
<organism evidence="2 3">
    <name type="scientific">Roseateles agri</name>
    <dbReference type="NCBI Taxonomy" id="3098619"/>
    <lineage>
        <taxon>Bacteria</taxon>
        <taxon>Pseudomonadati</taxon>
        <taxon>Pseudomonadota</taxon>
        <taxon>Betaproteobacteria</taxon>
        <taxon>Burkholderiales</taxon>
        <taxon>Sphaerotilaceae</taxon>
        <taxon>Roseateles</taxon>
    </lineage>
</organism>
<proteinExistence type="predicted"/>
<accession>A0ABU5DAN0</accession>
<evidence type="ECO:0000256" key="1">
    <source>
        <dbReference type="SAM" id="SignalP"/>
    </source>
</evidence>
<feature type="chain" id="PRO_5047101828" evidence="1">
    <location>
        <begin position="25"/>
        <end position="368"/>
    </location>
</feature>
<evidence type="ECO:0000313" key="3">
    <source>
        <dbReference type="Proteomes" id="UP001285263"/>
    </source>
</evidence>
<sequence length="368" mass="37136">MKGMLHPVIAGLAILAGACVSARAEPPNCNQAAASAIVQVDVPGHPFAAVPSADGCTIFVSLTAPNGRSQIAVLARANGALSVARTLTVPGQLTGLALSHDGTVLAAANGQGVALMPVERLLAAGAGHPLVGLLDEGRGAGSIYVAFSPDDRLLFVSNERANSLGVYDLAAASAGKPVRSIGHIPTGGAPVGLAFSPDGRWLYSTSEVAPGERSCAAEGRGSAHPQGALMVVDLARAISEPDKAVAAQVPAGCNPVQVFDAGRLIDDRDHALQASVAIGQSPVGLAVDGAHLFVANSDRFGGGKLQSISVLDLAHLDGSMVSIPAGGFPRELRITSDGKSLLVTNFESGSIELIDLARLGDAVREAGK</sequence>